<reference evidence="2" key="1">
    <citation type="submission" date="2023-03" db="UniProtKB">
        <authorList>
            <consortium name="EnsemblPlants"/>
        </authorList>
    </citation>
    <scope>IDENTIFICATION</scope>
</reference>
<protein>
    <submittedName>
        <fullName evidence="2">Uncharacterized protein</fullName>
    </submittedName>
</protein>
<organism evidence="2">
    <name type="scientific">Cucumis melo</name>
    <name type="common">Muskmelon</name>
    <dbReference type="NCBI Taxonomy" id="3656"/>
    <lineage>
        <taxon>Eukaryota</taxon>
        <taxon>Viridiplantae</taxon>
        <taxon>Streptophyta</taxon>
        <taxon>Embryophyta</taxon>
        <taxon>Tracheophyta</taxon>
        <taxon>Spermatophyta</taxon>
        <taxon>Magnoliopsida</taxon>
        <taxon>eudicotyledons</taxon>
        <taxon>Gunneridae</taxon>
        <taxon>Pentapetalae</taxon>
        <taxon>rosids</taxon>
        <taxon>fabids</taxon>
        <taxon>Cucurbitales</taxon>
        <taxon>Cucurbitaceae</taxon>
        <taxon>Benincaseae</taxon>
        <taxon>Cucumis</taxon>
    </lineage>
</organism>
<proteinExistence type="predicted"/>
<evidence type="ECO:0000313" key="2">
    <source>
        <dbReference type="EnsemblPlants" id="MELO3C031574.2.1"/>
    </source>
</evidence>
<name>A0A9I9EC99_CUCME</name>
<dbReference type="Gramene" id="MELO3C031574.2.1">
    <property type="protein sequence ID" value="MELO3C031574.2.1"/>
    <property type="gene ID" value="MELO3C031574.2"/>
</dbReference>
<evidence type="ECO:0000256" key="1">
    <source>
        <dbReference type="SAM" id="MobiDB-lite"/>
    </source>
</evidence>
<dbReference type="AlphaFoldDB" id="A0A9I9EC99"/>
<dbReference type="EnsemblPlants" id="MELO3C031574.2.1">
    <property type="protein sequence ID" value="MELO3C031574.2.1"/>
    <property type="gene ID" value="MELO3C031574.2"/>
</dbReference>
<accession>A0A9I9EC99</accession>
<feature type="compositionally biased region" description="Polar residues" evidence="1">
    <location>
        <begin position="1"/>
        <end position="17"/>
    </location>
</feature>
<feature type="region of interest" description="Disordered" evidence="1">
    <location>
        <begin position="1"/>
        <end position="22"/>
    </location>
</feature>
<sequence length="82" mass="8773">MGNSPSGIDNGTSNGNHPAQAVSDHMGGPCGCGLYQGTGDFLRKVHLSKYIENKTYILDKGDLFTTAMYDPHGICKSTEHIT</sequence>